<name>J9FZM3_9ZZZZ</name>
<sequence length="192" mass="22232">MFLSIVSDNGTATYYTYDAYGRVENIREEAPEGYWLEKTFGYTEDGMHSTISYSSQYGKLCTEQQVYRNGTLTGVYLDDGTCVYSYSEENRHGQLTRIATGEYDRRYEFDEWGFPTQRRILYGDGKVLMDQRYEFDAATGNLKSRKDALRNRTELFEYDALQKLILYAVTGNTPDKEACIHSGLQVEYTAVW</sequence>
<dbReference type="Gene3D" id="2.180.10.10">
    <property type="entry name" value="RHS repeat-associated core"/>
    <property type="match status" value="1"/>
</dbReference>
<organism evidence="1">
    <name type="scientific">gut metagenome</name>
    <dbReference type="NCBI Taxonomy" id="749906"/>
    <lineage>
        <taxon>unclassified sequences</taxon>
        <taxon>metagenomes</taxon>
        <taxon>organismal metagenomes</taxon>
    </lineage>
</organism>
<protein>
    <submittedName>
        <fullName evidence="1">RHS repeat-associated core domain protein</fullName>
    </submittedName>
</protein>
<proteinExistence type="predicted"/>
<gene>
    <name evidence="1" type="ORF">EVA_19093</name>
</gene>
<accession>J9FZM3</accession>
<evidence type="ECO:0000313" key="1">
    <source>
        <dbReference type="EMBL" id="EJW92804.1"/>
    </source>
</evidence>
<comment type="caution">
    <text evidence="1">The sequence shown here is derived from an EMBL/GenBank/DDBJ whole genome shotgun (WGS) entry which is preliminary data.</text>
</comment>
<reference evidence="1" key="1">
    <citation type="journal article" date="2012" name="PLoS ONE">
        <title>Gene sets for utilization of primary and secondary nutrition supplies in the distal gut of endangered iberian lynx.</title>
        <authorList>
            <person name="Alcaide M."/>
            <person name="Messina E."/>
            <person name="Richter M."/>
            <person name="Bargiela R."/>
            <person name="Peplies J."/>
            <person name="Huws S.A."/>
            <person name="Newbold C.J."/>
            <person name="Golyshin P.N."/>
            <person name="Simon M.A."/>
            <person name="Lopez G."/>
            <person name="Yakimov M.M."/>
            <person name="Ferrer M."/>
        </authorList>
    </citation>
    <scope>NUCLEOTIDE SEQUENCE</scope>
</reference>
<dbReference type="AlphaFoldDB" id="J9FZM3"/>
<dbReference type="EMBL" id="AMCI01007334">
    <property type="protein sequence ID" value="EJW92804.1"/>
    <property type="molecule type" value="Genomic_DNA"/>
</dbReference>